<gene>
    <name evidence="1" type="ORF">ALMOND_2B025091</name>
</gene>
<feature type="non-terminal residue" evidence="1">
    <location>
        <position position="1"/>
    </location>
</feature>
<dbReference type="Pfam" id="PF14223">
    <property type="entry name" value="Retrotran_gag_2"/>
    <property type="match status" value="1"/>
</dbReference>
<dbReference type="EMBL" id="CABIKO010000685">
    <property type="protein sequence ID" value="VVA38757.1"/>
    <property type="molecule type" value="Genomic_DNA"/>
</dbReference>
<protein>
    <submittedName>
        <fullName evidence="1">PREDICTED: UBN2_2 domain-containing</fullName>
    </submittedName>
</protein>
<dbReference type="FunCoup" id="A0A5E4GFY2">
    <property type="interactions" value="15"/>
</dbReference>
<dbReference type="Proteomes" id="UP000327085">
    <property type="component" value="Chromosome 3"/>
</dbReference>
<evidence type="ECO:0000313" key="2">
    <source>
        <dbReference type="Proteomes" id="UP000327085"/>
    </source>
</evidence>
<evidence type="ECO:0000313" key="1">
    <source>
        <dbReference type="EMBL" id="VVA38757.1"/>
    </source>
</evidence>
<sequence length="181" mass="20851">YDFVLKEDSPQEPTADASAETKIKFAKWNKANKMAILIMQRAMASSVKGSIPKSDIAKKYYEAIAQRFKESEKAVKSTLLNRLIDMKYYGQGCVRAHILNMIDIGTKLQELQMTVDEDMMVHFALNSLPKEFKSLRETYIAQKECWNLNDLITICVQQEHNIIRERGAKMVNTVQVKEKKE</sequence>
<proteinExistence type="predicted"/>
<dbReference type="PANTHER" id="PTHR35317">
    <property type="entry name" value="OS04G0629600 PROTEIN"/>
    <property type="match status" value="1"/>
</dbReference>
<dbReference type="InParanoid" id="A0A5E4GFY2"/>
<dbReference type="AlphaFoldDB" id="A0A5E4GFY2"/>
<dbReference type="Gramene" id="VVA38757">
    <property type="protein sequence ID" value="VVA38757"/>
    <property type="gene ID" value="Prudul26B025091"/>
</dbReference>
<name>A0A5E4GFY2_PRUDU</name>
<accession>A0A5E4GFY2</accession>
<reference evidence="2" key="1">
    <citation type="journal article" date="2020" name="Plant J.">
        <title>Transposons played a major role in the diversification between the closely related almond and peach genomes: results from the almond genome sequence.</title>
        <authorList>
            <person name="Alioto T."/>
            <person name="Alexiou K.G."/>
            <person name="Bardil A."/>
            <person name="Barteri F."/>
            <person name="Castanera R."/>
            <person name="Cruz F."/>
            <person name="Dhingra A."/>
            <person name="Duval H."/>
            <person name="Fernandez I Marti A."/>
            <person name="Frias L."/>
            <person name="Galan B."/>
            <person name="Garcia J.L."/>
            <person name="Howad W."/>
            <person name="Gomez-Garrido J."/>
            <person name="Gut M."/>
            <person name="Julca I."/>
            <person name="Morata J."/>
            <person name="Puigdomenech P."/>
            <person name="Ribeca P."/>
            <person name="Rubio Cabetas M.J."/>
            <person name="Vlasova A."/>
            <person name="Wirthensohn M."/>
            <person name="Garcia-Mas J."/>
            <person name="Gabaldon T."/>
            <person name="Casacuberta J.M."/>
            <person name="Arus P."/>
        </authorList>
    </citation>
    <scope>NUCLEOTIDE SEQUENCE [LARGE SCALE GENOMIC DNA]</scope>
    <source>
        <strain evidence="2">cv. Texas</strain>
    </source>
</reference>
<organism evidence="1 2">
    <name type="scientific">Prunus dulcis</name>
    <name type="common">Almond</name>
    <name type="synonym">Amygdalus dulcis</name>
    <dbReference type="NCBI Taxonomy" id="3755"/>
    <lineage>
        <taxon>Eukaryota</taxon>
        <taxon>Viridiplantae</taxon>
        <taxon>Streptophyta</taxon>
        <taxon>Embryophyta</taxon>
        <taxon>Tracheophyta</taxon>
        <taxon>Spermatophyta</taxon>
        <taxon>Magnoliopsida</taxon>
        <taxon>eudicotyledons</taxon>
        <taxon>Gunneridae</taxon>
        <taxon>Pentapetalae</taxon>
        <taxon>rosids</taxon>
        <taxon>fabids</taxon>
        <taxon>Rosales</taxon>
        <taxon>Rosaceae</taxon>
        <taxon>Amygdaloideae</taxon>
        <taxon>Amygdaleae</taxon>
        <taxon>Prunus</taxon>
    </lineage>
</organism>
<feature type="non-terminal residue" evidence="1">
    <location>
        <position position="181"/>
    </location>
</feature>
<dbReference type="PANTHER" id="PTHR35317:SF42">
    <property type="entry name" value="RETROTRANSPOSON GAG DOMAIN-CONTAINING PROTEIN"/>
    <property type="match status" value="1"/>
</dbReference>
<dbReference type="OMA" id="DMGINDD"/>